<reference evidence="5 6" key="1">
    <citation type="submission" date="2015-06" db="EMBL/GenBank/DDBJ databases">
        <title>Talaromyces atroroseus IBT 11181 draft genome.</title>
        <authorList>
            <person name="Rasmussen K.B."/>
            <person name="Rasmussen S."/>
            <person name="Petersen B."/>
            <person name="Sicheritz-Ponten T."/>
            <person name="Mortensen U.H."/>
            <person name="Thrane U."/>
        </authorList>
    </citation>
    <scope>NUCLEOTIDE SEQUENCE [LARGE SCALE GENOMIC DNA]</scope>
    <source>
        <strain evidence="5 6">IBT 11181</strain>
    </source>
</reference>
<dbReference type="SUPFAM" id="SSF52283">
    <property type="entry name" value="Formate/glycerate dehydrogenase catalytic domain-like"/>
    <property type="match status" value="1"/>
</dbReference>
<dbReference type="InterPro" id="IPR029753">
    <property type="entry name" value="D-isomer_DH_CS"/>
</dbReference>
<dbReference type="GO" id="GO:0051287">
    <property type="term" value="F:NAD binding"/>
    <property type="evidence" value="ECO:0007669"/>
    <property type="project" value="InterPro"/>
</dbReference>
<protein>
    <recommendedName>
        <fullName evidence="7">2-hydroxyacid dehydrogenase</fullName>
    </recommendedName>
</protein>
<dbReference type="RefSeq" id="XP_020116711.1">
    <property type="nucleotide sequence ID" value="XM_020263072.1"/>
</dbReference>
<dbReference type="InterPro" id="IPR006140">
    <property type="entry name" value="D-isomer_DH_NAD-bd"/>
</dbReference>
<evidence type="ECO:0008006" key="7">
    <source>
        <dbReference type="Google" id="ProtNLM"/>
    </source>
</evidence>
<comment type="similarity">
    <text evidence="2">Belongs to the D-isomer specific 2-hydroxyacid dehydrogenase family.</text>
</comment>
<feature type="domain" description="D-isomer specific 2-hydroxyacid dehydrogenase catalytic" evidence="3">
    <location>
        <begin position="53"/>
        <end position="328"/>
    </location>
</feature>
<dbReference type="SUPFAM" id="SSF51735">
    <property type="entry name" value="NAD(P)-binding Rossmann-fold domains"/>
    <property type="match status" value="1"/>
</dbReference>
<organism evidence="5 6">
    <name type="scientific">Talaromyces atroroseus</name>
    <dbReference type="NCBI Taxonomy" id="1441469"/>
    <lineage>
        <taxon>Eukaryota</taxon>
        <taxon>Fungi</taxon>
        <taxon>Dikarya</taxon>
        <taxon>Ascomycota</taxon>
        <taxon>Pezizomycotina</taxon>
        <taxon>Eurotiomycetes</taxon>
        <taxon>Eurotiomycetidae</taxon>
        <taxon>Eurotiales</taxon>
        <taxon>Trichocomaceae</taxon>
        <taxon>Talaromyces</taxon>
        <taxon>Talaromyces sect. Trachyspermi</taxon>
    </lineage>
</organism>
<dbReference type="PANTHER" id="PTHR10996:SF269">
    <property type="entry name" value="HYPOTHETICAL D-ISOMER SPECIFIC 2-HYDROXYACID DEHYDROGENASE (EUROFUNG)"/>
    <property type="match status" value="1"/>
</dbReference>
<gene>
    <name evidence="5" type="ORF">UA08_08177</name>
</gene>
<dbReference type="GO" id="GO:0005829">
    <property type="term" value="C:cytosol"/>
    <property type="evidence" value="ECO:0007669"/>
    <property type="project" value="TreeGrafter"/>
</dbReference>
<comment type="caution">
    <text evidence="5">The sequence shown here is derived from an EMBL/GenBank/DDBJ whole genome shotgun (WGS) entry which is preliminary data.</text>
</comment>
<dbReference type="Gene3D" id="3.40.50.720">
    <property type="entry name" value="NAD(P)-binding Rossmann-like Domain"/>
    <property type="match status" value="2"/>
</dbReference>
<dbReference type="Pfam" id="PF02826">
    <property type="entry name" value="2-Hacid_dh_C"/>
    <property type="match status" value="1"/>
</dbReference>
<dbReference type="STRING" id="1441469.A0A225A998"/>
<evidence type="ECO:0000313" key="5">
    <source>
        <dbReference type="EMBL" id="OKL56590.1"/>
    </source>
</evidence>
<keyword evidence="6" id="KW-1185">Reference proteome</keyword>
<dbReference type="InterPro" id="IPR050223">
    <property type="entry name" value="D-isomer_2-hydroxyacid_DH"/>
</dbReference>
<evidence type="ECO:0000259" key="4">
    <source>
        <dbReference type="Pfam" id="PF02826"/>
    </source>
</evidence>
<dbReference type="GO" id="GO:0030267">
    <property type="term" value="F:glyoxylate reductase (NADPH) activity"/>
    <property type="evidence" value="ECO:0007669"/>
    <property type="project" value="TreeGrafter"/>
</dbReference>
<evidence type="ECO:0000256" key="2">
    <source>
        <dbReference type="RuleBase" id="RU003719"/>
    </source>
</evidence>
<evidence type="ECO:0000256" key="1">
    <source>
        <dbReference type="ARBA" id="ARBA00023002"/>
    </source>
</evidence>
<feature type="domain" description="D-isomer specific 2-hydroxyacid dehydrogenase NAD-binding" evidence="4">
    <location>
        <begin position="128"/>
        <end position="297"/>
    </location>
</feature>
<dbReference type="Pfam" id="PF00389">
    <property type="entry name" value="2-Hacid_dh"/>
    <property type="match status" value="1"/>
</dbReference>
<dbReference type="GO" id="GO:0016618">
    <property type="term" value="F:hydroxypyruvate reductase [NAD(P)H] activity"/>
    <property type="evidence" value="ECO:0007669"/>
    <property type="project" value="TreeGrafter"/>
</dbReference>
<dbReference type="EMBL" id="LFMY01000014">
    <property type="protein sequence ID" value="OKL56590.1"/>
    <property type="molecule type" value="Genomic_DNA"/>
</dbReference>
<dbReference type="InterPro" id="IPR006139">
    <property type="entry name" value="D-isomer_2_OHA_DH_cat_dom"/>
</dbReference>
<dbReference type="OrthoDB" id="9991913at2759"/>
<evidence type="ECO:0000259" key="3">
    <source>
        <dbReference type="Pfam" id="PF00389"/>
    </source>
</evidence>
<evidence type="ECO:0000313" key="6">
    <source>
        <dbReference type="Proteomes" id="UP000214365"/>
    </source>
</evidence>
<accession>A0A225A998</accession>
<dbReference type="InterPro" id="IPR036291">
    <property type="entry name" value="NAD(P)-bd_dom_sf"/>
</dbReference>
<dbReference type="AlphaFoldDB" id="A0A225A998"/>
<proteinExistence type="inferred from homology"/>
<dbReference type="PROSITE" id="PS00670">
    <property type="entry name" value="D_2_HYDROXYACID_DH_2"/>
    <property type="match status" value="1"/>
</dbReference>
<dbReference type="CDD" id="cd12168">
    <property type="entry name" value="Mand_dh_like"/>
    <property type="match status" value="1"/>
</dbReference>
<keyword evidence="1 2" id="KW-0560">Oxidoreductase</keyword>
<sequence length="332" mass="36528">MAIVPAIKPRVVSLGEPKFVGEDYLEKFRTEFRYSVLPATNRAEAQQMIPEDIKKNGPIDAFIIRMGTMPYEPFDEELLKGLVPGCKIITSASAGFNEFDVDWMASQGIWFCNTVNAVAEATADMAIFLTLATLRNTSVAEKCARNGTWRAGANLVPGRDPAGLTLGIYMAKKALAFNMKIKYYNRRQLPAEEETKFNATYCSTLHELLGTADVVSLNCPLNAQTENLIGAAEFAAMKDGVFLVNTARGAVIHEPSFIAALESGKVARAGLDVFVNEPKPDPYFLQSDKVVVQPHLGGLTDFAFMKAERECFENIRALYTKGKPNSPVREIL</sequence>
<dbReference type="PANTHER" id="PTHR10996">
    <property type="entry name" value="2-HYDROXYACID DEHYDROGENASE-RELATED"/>
    <property type="match status" value="1"/>
</dbReference>
<dbReference type="Proteomes" id="UP000214365">
    <property type="component" value="Unassembled WGS sequence"/>
</dbReference>
<dbReference type="GeneID" id="31007933"/>
<name>A0A225A998_TALAT</name>